<protein>
    <recommendedName>
        <fullName evidence="7">MICOS complex subunit MIC60</fullName>
    </recommendedName>
    <alternativeName>
        <fullName evidence="7">Mitofilin</fullName>
    </alternativeName>
</protein>
<dbReference type="AlphaFoldDB" id="V3ZVC8"/>
<dbReference type="PANTHER" id="PTHR15415:SF7">
    <property type="entry name" value="MICOS COMPLEX SUBUNIT MIC60"/>
    <property type="match status" value="1"/>
</dbReference>
<evidence type="ECO:0000256" key="6">
    <source>
        <dbReference type="ARBA" id="ARBA00023136"/>
    </source>
</evidence>
<keyword evidence="8" id="KW-0175">Coiled coil</keyword>
<feature type="coiled-coil region" evidence="8">
    <location>
        <begin position="71"/>
        <end position="98"/>
    </location>
</feature>
<comment type="similarity">
    <text evidence="1 7">Belongs to the MICOS complex subunit Mic60 family.</text>
</comment>
<evidence type="ECO:0000256" key="1">
    <source>
        <dbReference type="ARBA" id="ARBA00010877"/>
    </source>
</evidence>
<comment type="subcellular location">
    <subcellularLocation>
        <location evidence="7">Mitochondrion inner membrane</location>
        <topology evidence="7">Single-pass membrane protein</topology>
    </subcellularLocation>
</comment>
<dbReference type="HOGENOM" id="CLU_021851_2_0_1"/>
<evidence type="ECO:0000313" key="10">
    <source>
        <dbReference type="Proteomes" id="UP000030746"/>
    </source>
</evidence>
<dbReference type="CTD" id="20232896"/>
<comment type="function">
    <text evidence="7">Component of the MICOS complex, a large protein complex of the mitochondrial inner membrane that plays crucial roles in the maintenance of crista junctions, inner membrane architecture, and formation of contact sites to the outer membrane.</text>
</comment>
<evidence type="ECO:0000256" key="4">
    <source>
        <dbReference type="ARBA" id="ARBA00022989"/>
    </source>
</evidence>
<dbReference type="RefSeq" id="XP_009062780.1">
    <property type="nucleotide sequence ID" value="XM_009064532.1"/>
</dbReference>
<evidence type="ECO:0000256" key="7">
    <source>
        <dbReference type="RuleBase" id="RU363000"/>
    </source>
</evidence>
<comment type="subunit">
    <text evidence="7">Component of the mitochondrial contact site and cristae organizing system (MICOS) complex.</text>
</comment>
<evidence type="ECO:0000256" key="5">
    <source>
        <dbReference type="ARBA" id="ARBA00023128"/>
    </source>
</evidence>
<gene>
    <name evidence="9" type="ORF">LOTGIDRAFT_128909</name>
</gene>
<dbReference type="GO" id="GO:0042407">
    <property type="term" value="P:cristae formation"/>
    <property type="evidence" value="ECO:0007669"/>
    <property type="project" value="TreeGrafter"/>
</dbReference>
<dbReference type="InterPro" id="IPR019133">
    <property type="entry name" value="MIC60"/>
</dbReference>
<dbReference type="PANTHER" id="PTHR15415">
    <property type="entry name" value="MITOFILIN"/>
    <property type="match status" value="1"/>
</dbReference>
<evidence type="ECO:0000313" key="9">
    <source>
        <dbReference type="EMBL" id="ESO86545.1"/>
    </source>
</evidence>
<keyword evidence="5 7" id="KW-0496">Mitochondrion</keyword>
<sequence length="525" mass="60103">ISALEVMVENLVDTNSKLTKAVIEAQNKVIDLTKKHTEALKKAMNDTSQILNKDKQWEEVADIYSLREEAVKEAQKLKDSAIDNLTKLQKAVEEGKQDPVTKKNQILKTSQEKWNKLTHEIDDITAQVEKAASESRVVSKYKDLVEKGRKQFQKELESIMPDVKLGEKGKKLTEDELNSMIAHAHRRIEQLQKQLAEQLAVESQKIEKALEFQRNEDEKLIQNRVNVERQRLREQFKLEKERWNDDSKVEFEQELRHHLARQAAAHSDHLKDVLRNQEADLSQYFEREMHTRLIEERQSFQTEVAGWIARLQGIEAAVDARAENERTARTAQELWLACIAMNGIIRLGKEDGITMEDKLQPLASQATAITEAAGNHPFIQAVLKTVPEEALTRGVYTEDSLKQRFPKVKKVCKRVAMIDENGGTLFRYFLSYVQSFFIFNSVYATSIDDTVDISDLDTFTILAHTDYYLEKGDLLQALRFMNQLQGEPRKVAADWIKEAKLLLETQQAAFALTSFASASGLGTIF</sequence>
<evidence type="ECO:0000256" key="3">
    <source>
        <dbReference type="ARBA" id="ARBA00022792"/>
    </source>
</evidence>
<dbReference type="Proteomes" id="UP000030746">
    <property type="component" value="Unassembled WGS sequence"/>
</dbReference>
<dbReference type="STRING" id="225164.V3ZVC8"/>
<dbReference type="GO" id="GO:0061617">
    <property type="term" value="C:MICOS complex"/>
    <property type="evidence" value="ECO:0007669"/>
    <property type="project" value="TreeGrafter"/>
</dbReference>
<dbReference type="OMA" id="WIKFREL"/>
<dbReference type="Pfam" id="PF09731">
    <property type="entry name" value="Mitofilin"/>
    <property type="match status" value="1"/>
</dbReference>
<evidence type="ECO:0000256" key="8">
    <source>
        <dbReference type="SAM" id="Coils"/>
    </source>
</evidence>
<reference evidence="9 10" key="1">
    <citation type="journal article" date="2013" name="Nature">
        <title>Insights into bilaterian evolution from three spiralian genomes.</title>
        <authorList>
            <person name="Simakov O."/>
            <person name="Marletaz F."/>
            <person name="Cho S.J."/>
            <person name="Edsinger-Gonzales E."/>
            <person name="Havlak P."/>
            <person name="Hellsten U."/>
            <person name="Kuo D.H."/>
            <person name="Larsson T."/>
            <person name="Lv J."/>
            <person name="Arendt D."/>
            <person name="Savage R."/>
            <person name="Osoegawa K."/>
            <person name="de Jong P."/>
            <person name="Grimwood J."/>
            <person name="Chapman J.A."/>
            <person name="Shapiro H."/>
            <person name="Aerts A."/>
            <person name="Otillar R.P."/>
            <person name="Terry A.Y."/>
            <person name="Boore J.L."/>
            <person name="Grigoriev I.V."/>
            <person name="Lindberg D.R."/>
            <person name="Seaver E.C."/>
            <person name="Weisblat D.A."/>
            <person name="Putnam N.H."/>
            <person name="Rokhsar D.S."/>
        </authorList>
    </citation>
    <scope>NUCLEOTIDE SEQUENCE [LARGE SCALE GENOMIC DNA]</scope>
</reference>
<keyword evidence="10" id="KW-1185">Reference proteome</keyword>
<proteinExistence type="inferred from homology"/>
<dbReference type="EMBL" id="KB203049">
    <property type="protein sequence ID" value="ESO86545.1"/>
    <property type="molecule type" value="Genomic_DNA"/>
</dbReference>
<feature type="non-terminal residue" evidence="9">
    <location>
        <position position="1"/>
    </location>
</feature>
<organism evidence="9 10">
    <name type="scientific">Lottia gigantea</name>
    <name type="common">Giant owl limpet</name>
    <dbReference type="NCBI Taxonomy" id="225164"/>
    <lineage>
        <taxon>Eukaryota</taxon>
        <taxon>Metazoa</taxon>
        <taxon>Spiralia</taxon>
        <taxon>Lophotrochozoa</taxon>
        <taxon>Mollusca</taxon>
        <taxon>Gastropoda</taxon>
        <taxon>Patellogastropoda</taxon>
        <taxon>Lottioidea</taxon>
        <taxon>Lottiidae</taxon>
        <taxon>Lottia</taxon>
    </lineage>
</organism>
<dbReference type="OrthoDB" id="10261039at2759"/>
<feature type="coiled-coil region" evidence="8">
    <location>
        <begin position="174"/>
        <end position="230"/>
    </location>
</feature>
<dbReference type="GeneID" id="20232896"/>
<keyword evidence="2 7" id="KW-0812">Transmembrane</keyword>
<accession>V3ZVC8</accession>
<evidence type="ECO:0000256" key="2">
    <source>
        <dbReference type="ARBA" id="ARBA00022692"/>
    </source>
</evidence>
<keyword evidence="3 7" id="KW-0999">Mitochondrion inner membrane</keyword>
<dbReference type="KEGG" id="lgi:LOTGIDRAFT_128909"/>
<keyword evidence="4" id="KW-1133">Transmembrane helix</keyword>
<keyword evidence="6" id="KW-0472">Membrane</keyword>
<name>V3ZVC8_LOTGI</name>